<dbReference type="SUPFAM" id="SSF57850">
    <property type="entry name" value="RING/U-box"/>
    <property type="match status" value="1"/>
</dbReference>
<dbReference type="InterPro" id="IPR001841">
    <property type="entry name" value="Znf_RING"/>
</dbReference>
<dbReference type="Gene3D" id="3.30.40.10">
    <property type="entry name" value="Zinc/RING finger domain, C3HC4 (zinc finger)"/>
    <property type="match status" value="1"/>
</dbReference>
<evidence type="ECO:0000313" key="11">
    <source>
        <dbReference type="EMBL" id="KAL1200565.1"/>
    </source>
</evidence>
<evidence type="ECO:0000256" key="9">
    <source>
        <dbReference type="SAM" id="MobiDB-lite"/>
    </source>
</evidence>
<keyword evidence="7" id="KW-0862">Zinc</keyword>
<evidence type="ECO:0000256" key="6">
    <source>
        <dbReference type="ARBA" id="ARBA00022786"/>
    </source>
</evidence>
<evidence type="ECO:0000256" key="3">
    <source>
        <dbReference type="ARBA" id="ARBA00022679"/>
    </source>
</evidence>
<protein>
    <recommendedName>
        <fullName evidence="2">RING-type E3 ubiquitin transferase</fullName>
        <ecNumber evidence="2">2.3.2.27</ecNumber>
    </recommendedName>
</protein>
<evidence type="ECO:0000256" key="5">
    <source>
        <dbReference type="ARBA" id="ARBA00022771"/>
    </source>
</evidence>
<reference evidence="11 12" key="1">
    <citation type="submission" date="2024-04" db="EMBL/GenBank/DDBJ databases">
        <title>Genome assembly C_amara_ONT_v2.</title>
        <authorList>
            <person name="Yant L."/>
            <person name="Moore C."/>
            <person name="Slenker M."/>
        </authorList>
    </citation>
    <scope>NUCLEOTIDE SEQUENCE [LARGE SCALE GENOMIC DNA]</scope>
    <source>
        <tissue evidence="11">Leaf</tissue>
    </source>
</reference>
<dbReference type="InterPro" id="IPR058981">
    <property type="entry name" value="MGRN1/RNF157-like_N"/>
</dbReference>
<dbReference type="GO" id="GO:0061630">
    <property type="term" value="F:ubiquitin protein ligase activity"/>
    <property type="evidence" value="ECO:0007669"/>
    <property type="project" value="UniProtKB-EC"/>
</dbReference>
<gene>
    <name evidence="11" type="ORF">V5N11_032964</name>
</gene>
<feature type="region of interest" description="Disordered" evidence="9">
    <location>
        <begin position="21"/>
        <end position="54"/>
    </location>
</feature>
<evidence type="ECO:0000256" key="1">
    <source>
        <dbReference type="ARBA" id="ARBA00000900"/>
    </source>
</evidence>
<dbReference type="InterPro" id="IPR013083">
    <property type="entry name" value="Znf_RING/FYVE/PHD"/>
</dbReference>
<dbReference type="Pfam" id="PF13920">
    <property type="entry name" value="zf-C3HC4_3"/>
    <property type="match status" value="1"/>
</dbReference>
<evidence type="ECO:0000256" key="4">
    <source>
        <dbReference type="ARBA" id="ARBA00022723"/>
    </source>
</evidence>
<feature type="compositionally biased region" description="Pro residues" evidence="9">
    <location>
        <begin position="41"/>
        <end position="54"/>
    </location>
</feature>
<proteinExistence type="predicted"/>
<keyword evidence="4" id="KW-0479">Metal-binding</keyword>
<dbReference type="Pfam" id="PF26192">
    <property type="entry name" value="RNF157-like_N"/>
    <property type="match status" value="1"/>
</dbReference>
<accession>A0ABD1AGG9</accession>
<sequence>MGNFFCCFGIYWRRWRSNIPPAKETSPTPPTTYSTVFLAPTPDPNPNPNHCPGYKPPPLGPIMPPYDVHHHFDHYPPNINQLFDPLLPGYRFPMLPPPYVERQKVTTIRNDVNLRKETLRLEPDPENPNRLLVSFTFDAIFSGRITVVFFAEVEEEGSKLKATKEDTLPPITFEFEKGLGQKFIQASGTGIDLTVFEDSELFKDVYTDVFPLAIKAESSGPENVLITQAVYTKEKGEIKTQVVKQILWVNGMRYVLQEVYGFDGSSYEGKECVLCLSQPSDVILLPCRHCCLCSGCSKALRFQTNLCPVCRQPIERFLESEMNKFS</sequence>
<name>A0ABD1AGG9_CARAN</name>
<dbReference type="EC" id="2.3.2.27" evidence="2"/>
<evidence type="ECO:0000256" key="7">
    <source>
        <dbReference type="ARBA" id="ARBA00022833"/>
    </source>
</evidence>
<dbReference type="PROSITE" id="PS50089">
    <property type="entry name" value="ZF_RING_2"/>
    <property type="match status" value="1"/>
</dbReference>
<organism evidence="11 12">
    <name type="scientific">Cardamine amara subsp. amara</name>
    <dbReference type="NCBI Taxonomy" id="228776"/>
    <lineage>
        <taxon>Eukaryota</taxon>
        <taxon>Viridiplantae</taxon>
        <taxon>Streptophyta</taxon>
        <taxon>Embryophyta</taxon>
        <taxon>Tracheophyta</taxon>
        <taxon>Spermatophyta</taxon>
        <taxon>Magnoliopsida</taxon>
        <taxon>eudicotyledons</taxon>
        <taxon>Gunneridae</taxon>
        <taxon>Pentapetalae</taxon>
        <taxon>rosids</taxon>
        <taxon>malvids</taxon>
        <taxon>Brassicales</taxon>
        <taxon>Brassicaceae</taxon>
        <taxon>Cardamineae</taxon>
        <taxon>Cardamine</taxon>
    </lineage>
</organism>
<dbReference type="AlphaFoldDB" id="A0ABD1AGG9"/>
<comment type="catalytic activity">
    <reaction evidence="1">
        <text>S-ubiquitinyl-[E2 ubiquitin-conjugating enzyme]-L-cysteine + [acceptor protein]-L-lysine = [E2 ubiquitin-conjugating enzyme]-L-cysteine + N(6)-ubiquitinyl-[acceptor protein]-L-lysine.</text>
        <dbReference type="EC" id="2.3.2.27"/>
    </reaction>
</comment>
<dbReference type="PANTHER" id="PTHR22996">
    <property type="entry name" value="MAHOGUNIN"/>
    <property type="match status" value="1"/>
</dbReference>
<dbReference type="Proteomes" id="UP001558713">
    <property type="component" value="Unassembled WGS sequence"/>
</dbReference>
<evidence type="ECO:0000313" key="12">
    <source>
        <dbReference type="Proteomes" id="UP001558713"/>
    </source>
</evidence>
<keyword evidence="12" id="KW-1185">Reference proteome</keyword>
<feature type="domain" description="RING-type" evidence="10">
    <location>
        <begin position="272"/>
        <end position="311"/>
    </location>
</feature>
<comment type="caution">
    <text evidence="11">The sequence shown here is derived from an EMBL/GenBank/DDBJ whole genome shotgun (WGS) entry which is preliminary data.</text>
</comment>
<keyword evidence="6" id="KW-0833">Ubl conjugation pathway</keyword>
<dbReference type="PANTHER" id="PTHR22996:SF10">
    <property type="entry name" value="E3 UBIQUITIN-PROTEIN LIGASE LUL1-RELATED"/>
    <property type="match status" value="1"/>
</dbReference>
<keyword evidence="3" id="KW-0808">Transferase</keyword>
<dbReference type="InterPro" id="IPR045194">
    <property type="entry name" value="MGRN1/RNF157-like"/>
</dbReference>
<keyword evidence="5 8" id="KW-0863">Zinc-finger</keyword>
<dbReference type="GO" id="GO:0008270">
    <property type="term" value="F:zinc ion binding"/>
    <property type="evidence" value="ECO:0007669"/>
    <property type="project" value="UniProtKB-KW"/>
</dbReference>
<dbReference type="EMBL" id="JBANAX010000615">
    <property type="protein sequence ID" value="KAL1200565.1"/>
    <property type="molecule type" value="Genomic_DNA"/>
</dbReference>
<evidence type="ECO:0000259" key="10">
    <source>
        <dbReference type="PROSITE" id="PS50089"/>
    </source>
</evidence>
<evidence type="ECO:0000256" key="8">
    <source>
        <dbReference type="PROSITE-ProRule" id="PRU00175"/>
    </source>
</evidence>
<evidence type="ECO:0000256" key="2">
    <source>
        <dbReference type="ARBA" id="ARBA00012483"/>
    </source>
</evidence>